<dbReference type="CDD" id="cd05688">
    <property type="entry name" value="S1_RPS1_repeat_ec3"/>
    <property type="match status" value="1"/>
</dbReference>
<dbReference type="GO" id="GO:0006412">
    <property type="term" value="P:translation"/>
    <property type="evidence" value="ECO:0007669"/>
    <property type="project" value="TreeGrafter"/>
</dbReference>
<evidence type="ECO:0000313" key="8">
    <source>
        <dbReference type="Proteomes" id="UP000195024"/>
    </source>
</evidence>
<dbReference type="GO" id="GO:0003729">
    <property type="term" value="F:mRNA binding"/>
    <property type="evidence" value="ECO:0007669"/>
    <property type="project" value="UniProtKB-ARBA"/>
</dbReference>
<sequence>MTEFEQNQTDQSMEDAMNSVQEVSVGDVVKGEVLVIEDKQAIVGIEGTGVEGVVPAKELSTLPVEDINEVVKVGDTLDLVVISTIGKDKENGSYLLSKRRLDAKKVWEDIEKDFQAGNIIEAPVTNVVKGGLVVDVGVRGFVPASMVEDHFVADFSEYKGKTMTFKIVEIEPSENRLILSHKAVVETEKEAQKKELLSTIQENDVIEGRVARITDFGAFVDLGGIDGLVHVSEISHGHVAKPGDVLAVGDEVKVKVLSINPEQGRISLSIKDTLPGPWTDIETKAPVGAVLEGKVKRLTSFGAFVEVFPTVEGLVHISQISHKHIATPHEVLHEGDDVQVKVLEVNPEEHRIALSIKALEEKPASDKEPKEVESYELPEENTGFTMGDILGEALKGEVEETATDDSEK</sequence>
<protein>
    <submittedName>
        <fullName evidence="6 7">Ribosomal protein S1</fullName>
    </submittedName>
</protein>
<dbReference type="CDD" id="cd04465">
    <property type="entry name" value="S1_RPS1_repeat_ec2_hs2"/>
    <property type="match status" value="1"/>
</dbReference>
<name>A0A1L8V200_ENTMU</name>
<dbReference type="Proteomes" id="UP000195024">
    <property type="component" value="Unassembled WGS sequence"/>
</dbReference>
<dbReference type="PROSITE" id="PS50126">
    <property type="entry name" value="S1"/>
    <property type="match status" value="4"/>
</dbReference>
<dbReference type="SMART" id="SM00316">
    <property type="entry name" value="S1"/>
    <property type="match status" value="4"/>
</dbReference>
<dbReference type="Proteomes" id="UP000321175">
    <property type="component" value="Unassembled WGS sequence"/>
</dbReference>
<proteinExistence type="inferred from homology"/>
<dbReference type="InterPro" id="IPR003029">
    <property type="entry name" value="S1_domain"/>
</dbReference>
<dbReference type="PANTHER" id="PTHR10724">
    <property type="entry name" value="30S RIBOSOMAL PROTEIN S1"/>
    <property type="match status" value="1"/>
</dbReference>
<evidence type="ECO:0000256" key="1">
    <source>
        <dbReference type="ARBA" id="ARBA00006767"/>
    </source>
</evidence>
<dbReference type="GO" id="GO:0022627">
    <property type="term" value="C:cytosolic small ribosomal subunit"/>
    <property type="evidence" value="ECO:0007669"/>
    <property type="project" value="TreeGrafter"/>
</dbReference>
<comment type="caution">
    <text evidence="7">The sequence shown here is derived from an EMBL/GenBank/DDBJ whole genome shotgun (WGS) entry which is preliminary data.</text>
</comment>
<dbReference type="AlphaFoldDB" id="A0A1L8V200"/>
<dbReference type="GO" id="GO:0003735">
    <property type="term" value="F:structural constituent of ribosome"/>
    <property type="evidence" value="ECO:0007669"/>
    <property type="project" value="TreeGrafter"/>
</dbReference>
<dbReference type="EMBL" id="NGMS01000001">
    <property type="protein sequence ID" value="OTP26884.1"/>
    <property type="molecule type" value="Genomic_DNA"/>
</dbReference>
<feature type="domain" description="S1 motif" evidence="5">
    <location>
        <begin position="117"/>
        <end position="182"/>
    </location>
</feature>
<accession>A0A1L8V200</accession>
<evidence type="ECO:0000313" key="9">
    <source>
        <dbReference type="Proteomes" id="UP000321175"/>
    </source>
</evidence>
<dbReference type="Pfam" id="PF00575">
    <property type="entry name" value="S1"/>
    <property type="match status" value="4"/>
</dbReference>
<feature type="domain" description="S1 motif" evidence="5">
    <location>
        <begin position="203"/>
        <end position="271"/>
    </location>
</feature>
<feature type="compositionally biased region" description="Basic and acidic residues" evidence="4">
    <location>
        <begin position="360"/>
        <end position="373"/>
    </location>
</feature>
<reference evidence="6 9" key="2">
    <citation type="submission" date="2019-07" db="EMBL/GenBank/DDBJ databases">
        <title>Whole genome shotgun sequence of Enterococcus mundtii NBRC 100490.</title>
        <authorList>
            <person name="Hosoyama A."/>
            <person name="Uohara A."/>
            <person name="Ohji S."/>
            <person name="Ichikawa N."/>
        </authorList>
    </citation>
    <scope>NUCLEOTIDE SEQUENCE [LARGE SCALE GENOMIC DNA]</scope>
    <source>
        <strain evidence="6 9">NBRC 100490</strain>
    </source>
</reference>
<dbReference type="InterPro" id="IPR012340">
    <property type="entry name" value="NA-bd_OB-fold"/>
</dbReference>
<dbReference type="RefSeq" id="WP_071866361.1">
    <property type="nucleotide sequence ID" value="NZ_BJWA01000002.1"/>
</dbReference>
<reference evidence="7 8" key="1">
    <citation type="submission" date="2017-05" db="EMBL/GenBank/DDBJ databases">
        <title>The Genome Sequence of Enterococcus mundtii 6B1_DIV0119.</title>
        <authorList>
            <consortium name="The Broad Institute Genomics Platform"/>
            <consortium name="The Broad Institute Genomic Center for Infectious Diseases"/>
            <person name="Earl A."/>
            <person name="Manson A."/>
            <person name="Schwartman J."/>
            <person name="Gilmore M."/>
            <person name="Abouelleil A."/>
            <person name="Cao P."/>
            <person name="Chapman S."/>
            <person name="Cusick C."/>
            <person name="Shea T."/>
            <person name="Young S."/>
            <person name="Neafsey D."/>
            <person name="Nusbaum C."/>
            <person name="Birren B."/>
        </authorList>
    </citation>
    <scope>NUCLEOTIDE SEQUENCE [LARGE SCALE GENOMIC DNA]</scope>
    <source>
        <strain evidence="7 8">6B1_DIV0119</strain>
    </source>
</reference>
<evidence type="ECO:0000313" key="6">
    <source>
        <dbReference type="EMBL" id="GEL79202.1"/>
    </source>
</evidence>
<keyword evidence="3" id="KW-0687">Ribonucleoprotein</keyword>
<dbReference type="SUPFAM" id="SSF50249">
    <property type="entry name" value="Nucleic acid-binding proteins"/>
    <property type="match status" value="4"/>
</dbReference>
<evidence type="ECO:0000259" key="5">
    <source>
        <dbReference type="PROSITE" id="PS50126"/>
    </source>
</evidence>
<evidence type="ECO:0000256" key="4">
    <source>
        <dbReference type="SAM" id="MobiDB-lite"/>
    </source>
</evidence>
<dbReference type="Gene3D" id="2.40.50.140">
    <property type="entry name" value="Nucleic acid-binding proteins"/>
    <property type="match status" value="4"/>
</dbReference>
<dbReference type="InterPro" id="IPR035104">
    <property type="entry name" value="Ribosomal_protein_S1-like"/>
</dbReference>
<evidence type="ECO:0000256" key="2">
    <source>
        <dbReference type="ARBA" id="ARBA00022980"/>
    </source>
</evidence>
<feature type="domain" description="S1 motif" evidence="5">
    <location>
        <begin position="288"/>
        <end position="357"/>
    </location>
</feature>
<dbReference type="PRINTS" id="PR00681">
    <property type="entry name" value="RIBOSOMALS1"/>
</dbReference>
<gene>
    <name evidence="6" type="primary">rpsA</name>
    <name evidence="7" type="ORF">A5802_000618</name>
    <name evidence="6" type="ORF">EMU01_03460</name>
</gene>
<dbReference type="EMBL" id="BJWA01000002">
    <property type="protein sequence ID" value="GEL79202.1"/>
    <property type="molecule type" value="Genomic_DNA"/>
</dbReference>
<dbReference type="InterPro" id="IPR050437">
    <property type="entry name" value="Ribos_protein_bS1-like"/>
</dbReference>
<dbReference type="PANTHER" id="PTHR10724:SF7">
    <property type="entry name" value="SMALL RIBOSOMAL SUBUNIT PROTEIN BS1C"/>
    <property type="match status" value="1"/>
</dbReference>
<keyword evidence="2 7" id="KW-0689">Ribosomal protein</keyword>
<dbReference type="CDD" id="cd05687">
    <property type="entry name" value="S1_RPS1_repeat_ec1_hs1"/>
    <property type="match status" value="1"/>
</dbReference>
<dbReference type="NCBIfam" id="NF005208">
    <property type="entry name" value="PRK06676.1"/>
    <property type="match status" value="1"/>
</dbReference>
<feature type="region of interest" description="Disordered" evidence="4">
    <location>
        <begin position="360"/>
        <end position="383"/>
    </location>
</feature>
<evidence type="ECO:0000313" key="7">
    <source>
        <dbReference type="EMBL" id="OTP26884.1"/>
    </source>
</evidence>
<dbReference type="GeneID" id="60999006"/>
<keyword evidence="9" id="KW-1185">Reference proteome</keyword>
<dbReference type="FunFam" id="2.40.50.140:FF:000051">
    <property type="entry name" value="RNA-binding transcriptional accessory protein"/>
    <property type="match status" value="2"/>
</dbReference>
<feature type="domain" description="S1 motif" evidence="5">
    <location>
        <begin position="26"/>
        <end position="99"/>
    </location>
</feature>
<comment type="similarity">
    <text evidence="1">Belongs to the bacterial ribosomal protein bS1 family.</text>
</comment>
<organism evidence="7 8">
    <name type="scientific">Enterococcus mundtii</name>
    <dbReference type="NCBI Taxonomy" id="53346"/>
    <lineage>
        <taxon>Bacteria</taxon>
        <taxon>Bacillati</taxon>
        <taxon>Bacillota</taxon>
        <taxon>Bacilli</taxon>
        <taxon>Lactobacillales</taxon>
        <taxon>Enterococcaceae</taxon>
        <taxon>Enterococcus</taxon>
    </lineage>
</organism>
<evidence type="ECO:0000256" key="3">
    <source>
        <dbReference type="ARBA" id="ARBA00023274"/>
    </source>
</evidence>